<accession>A0A9P7ND33</accession>
<evidence type="ECO:0000313" key="1">
    <source>
        <dbReference type="EMBL" id="KAG6013261.1"/>
    </source>
</evidence>
<keyword evidence="2" id="KW-1185">Reference proteome</keyword>
<comment type="caution">
    <text evidence="1">The sequence shown here is derived from an EMBL/GenBank/DDBJ whole genome shotgun (WGS) entry which is preliminary data.</text>
</comment>
<evidence type="ECO:0000313" key="2">
    <source>
        <dbReference type="Proteomes" id="UP000748025"/>
    </source>
</evidence>
<protein>
    <submittedName>
        <fullName evidence="1">Uncharacterized protein</fullName>
    </submittedName>
</protein>
<organism evidence="1 2">
    <name type="scientific">Claviceps pusilla</name>
    <dbReference type="NCBI Taxonomy" id="123648"/>
    <lineage>
        <taxon>Eukaryota</taxon>
        <taxon>Fungi</taxon>
        <taxon>Dikarya</taxon>
        <taxon>Ascomycota</taxon>
        <taxon>Pezizomycotina</taxon>
        <taxon>Sordariomycetes</taxon>
        <taxon>Hypocreomycetidae</taxon>
        <taxon>Hypocreales</taxon>
        <taxon>Clavicipitaceae</taxon>
        <taxon>Claviceps</taxon>
    </lineage>
</organism>
<dbReference type="EMBL" id="SRPW01000621">
    <property type="protein sequence ID" value="KAG6013261.1"/>
    <property type="molecule type" value="Genomic_DNA"/>
</dbReference>
<dbReference type="Proteomes" id="UP000748025">
    <property type="component" value="Unassembled WGS sequence"/>
</dbReference>
<dbReference type="AlphaFoldDB" id="A0A9P7ND33"/>
<proteinExistence type="predicted"/>
<gene>
    <name evidence="1" type="ORF">E4U43_007410</name>
</gene>
<name>A0A9P7ND33_9HYPO</name>
<reference evidence="1" key="1">
    <citation type="journal article" date="2020" name="bioRxiv">
        <title>Whole genome comparisons of ergot fungi reveals the divergence and evolution of species within the genus Claviceps are the result of varying mechanisms driving genome evolution and host range expansion.</title>
        <authorList>
            <person name="Wyka S.A."/>
            <person name="Mondo S.J."/>
            <person name="Liu M."/>
            <person name="Dettman J."/>
            <person name="Nalam V."/>
            <person name="Broders K.D."/>
        </authorList>
    </citation>
    <scope>NUCLEOTIDE SEQUENCE</scope>
    <source>
        <strain evidence="1">CCC 602</strain>
    </source>
</reference>
<sequence length="118" mass="13510">MFHTRQVFAIGAKTSQDAEFLDRVTLHPSDKKHKNPAFRVARTDENGAALQCYRTSYASSMLKRPRLAARSSWKLLARKDSAWTRVFHIARRKIIPDLSAETATSNRADGLLYHRPAW</sequence>